<keyword evidence="1" id="KW-0472">Membrane</keyword>
<dbReference type="PANTHER" id="PTHR28026">
    <property type="entry name" value="DUF962 DOMAIN PROTEIN (AFU_ORTHOLOGUE AFUA_8G05310)"/>
    <property type="match status" value="1"/>
</dbReference>
<evidence type="ECO:0000313" key="3">
    <source>
        <dbReference type="Proteomes" id="UP000240830"/>
    </source>
</evidence>
<dbReference type="EMBL" id="MTSL01000003">
    <property type="protein sequence ID" value="PJF20169.1"/>
    <property type="molecule type" value="Genomic_DNA"/>
</dbReference>
<dbReference type="InterPro" id="IPR009305">
    <property type="entry name" value="Mpo1-like"/>
</dbReference>
<sequence length="123" mass="13819">MAVYAPFLLTLTYSANVFAIKTGYAWKAPLAIQIIGWGVQVLSHTFIERRAPAILDNTLQALLLAPLFVFMELLFVLGYRPALQKRIHEKVKAAISTWKLRCERRSVSADVQSSGNVERAKDD</sequence>
<keyword evidence="1" id="KW-0812">Transmembrane</keyword>
<dbReference type="AlphaFoldDB" id="A0A2H9TQY9"/>
<evidence type="ECO:0000313" key="2">
    <source>
        <dbReference type="EMBL" id="PJF20169.1"/>
    </source>
</evidence>
<gene>
    <name evidence="2" type="ORF">PSACC_00028</name>
</gene>
<proteinExistence type="predicted"/>
<dbReference type="PANTHER" id="PTHR28026:SF9">
    <property type="entry name" value="2-HYDROXY-PALMITIC ACID DIOXYGENASE MPO1"/>
    <property type="match status" value="1"/>
</dbReference>
<evidence type="ECO:0000256" key="1">
    <source>
        <dbReference type="SAM" id="Phobius"/>
    </source>
</evidence>
<reference evidence="2 3" key="1">
    <citation type="submission" date="2016-10" db="EMBL/GenBank/DDBJ databases">
        <title>The genome of Paramicrosporidium saccamoebae is the missing link in understanding Cryptomycota and Microsporidia evolution.</title>
        <authorList>
            <person name="Quandt C.A."/>
            <person name="Beaudet D."/>
            <person name="Corsaro D."/>
            <person name="Michel R."/>
            <person name="Corradi N."/>
            <person name="James T."/>
        </authorList>
    </citation>
    <scope>NUCLEOTIDE SEQUENCE [LARGE SCALE GENOMIC DNA]</scope>
    <source>
        <strain evidence="2 3">KSL3</strain>
    </source>
</reference>
<keyword evidence="3" id="KW-1185">Reference proteome</keyword>
<accession>A0A2H9TQY9</accession>
<dbReference type="Proteomes" id="UP000240830">
    <property type="component" value="Unassembled WGS sequence"/>
</dbReference>
<name>A0A2H9TQY9_9FUNG</name>
<protein>
    <recommendedName>
        <fullName evidence="4">DUF962 domain-containing protein</fullName>
    </recommendedName>
</protein>
<keyword evidence="1" id="KW-1133">Transmembrane helix</keyword>
<dbReference type="OrthoDB" id="2124888at2759"/>
<dbReference type="GO" id="GO:0046521">
    <property type="term" value="P:sphingoid catabolic process"/>
    <property type="evidence" value="ECO:0007669"/>
    <property type="project" value="TreeGrafter"/>
</dbReference>
<organism evidence="2 3">
    <name type="scientific">Paramicrosporidium saccamoebae</name>
    <dbReference type="NCBI Taxonomy" id="1246581"/>
    <lineage>
        <taxon>Eukaryota</taxon>
        <taxon>Fungi</taxon>
        <taxon>Fungi incertae sedis</taxon>
        <taxon>Cryptomycota</taxon>
        <taxon>Cryptomycota incertae sedis</taxon>
        <taxon>Paramicrosporidium</taxon>
    </lineage>
</organism>
<feature type="transmembrane region" description="Helical" evidence="1">
    <location>
        <begin position="59"/>
        <end position="79"/>
    </location>
</feature>
<dbReference type="GO" id="GO:0005783">
    <property type="term" value="C:endoplasmic reticulum"/>
    <property type="evidence" value="ECO:0007669"/>
    <property type="project" value="TreeGrafter"/>
</dbReference>
<evidence type="ECO:0008006" key="4">
    <source>
        <dbReference type="Google" id="ProtNLM"/>
    </source>
</evidence>
<comment type="caution">
    <text evidence="2">The sequence shown here is derived from an EMBL/GenBank/DDBJ whole genome shotgun (WGS) entry which is preliminary data.</text>
</comment>
<dbReference type="GO" id="GO:0016020">
    <property type="term" value="C:membrane"/>
    <property type="evidence" value="ECO:0007669"/>
    <property type="project" value="GOC"/>
</dbReference>
<dbReference type="Pfam" id="PF06127">
    <property type="entry name" value="Mpo1-like"/>
    <property type="match status" value="1"/>
</dbReference>